<accession>A0A0G2JNJ9</accession>
<dbReference type="InParanoid" id="A0A0G2JNJ9"/>
<name>A0A0G2JNJ9_HUMAN</name>
<proteinExistence type="predicted"/>
<dbReference type="Proteomes" id="UP000005640">
    <property type="component" value="Unplaced"/>
</dbReference>
<evidence type="ECO:0000313" key="2">
    <source>
        <dbReference type="Proteomes" id="UP000005640"/>
    </source>
</evidence>
<dbReference type="PhylomeDB" id="A0A0G2JNJ9"/>
<dbReference type="Ensembl" id="ENST00000612769.1">
    <property type="protein sequence ID" value="ENSP00000481534.1"/>
    <property type="gene ID" value="ENSG00000276253.1"/>
</dbReference>
<dbReference type="PAN-GO" id="A0A0G2JNJ9">
    <property type="GO annotations" value="0 GO annotations based on evolutionary models"/>
</dbReference>
<sequence>FTQTYRRSRQHEQLPGQRHMDLLTGYSKLIQSRLKLLLHLGSQPPVGKTFFFSCWCHPLFHGSKTTPNVWYKFSETALSILNSCQASQLGVRKMPGDMSSSPRVREFSALVAIKEKIHILPTNAKVGSKFGS</sequence>
<reference evidence="1" key="1">
    <citation type="submission" date="2025-08" db="UniProtKB">
        <authorList>
            <consortium name="Ensembl"/>
        </authorList>
    </citation>
    <scope>IDENTIFICATION</scope>
</reference>
<protein>
    <submittedName>
        <fullName evidence="1">Uncharacterized protein</fullName>
    </submittedName>
</protein>
<reference evidence="1" key="2">
    <citation type="submission" date="2025-09" db="UniProtKB">
        <authorList>
            <consortium name="Ensembl"/>
        </authorList>
    </citation>
    <scope>IDENTIFICATION</scope>
</reference>
<organism evidence="1 2">
    <name type="scientific">Homo sapiens</name>
    <name type="common">Human</name>
    <dbReference type="NCBI Taxonomy" id="9606"/>
    <lineage>
        <taxon>Eukaryota</taxon>
        <taxon>Metazoa</taxon>
        <taxon>Chordata</taxon>
        <taxon>Craniata</taxon>
        <taxon>Vertebrata</taxon>
        <taxon>Euteleostomi</taxon>
        <taxon>Mammalia</taxon>
        <taxon>Eutheria</taxon>
        <taxon>Euarchontoglires</taxon>
        <taxon>Primates</taxon>
        <taxon>Haplorrhini</taxon>
        <taxon>Catarrhini</taxon>
        <taxon>Hominidae</taxon>
        <taxon>Homo</taxon>
    </lineage>
</organism>
<evidence type="ECO:0000313" key="1">
    <source>
        <dbReference type="Ensembl" id="ENSP00000481534.1"/>
    </source>
</evidence>
<dbReference type="BioMuta" id="ENSG00000276253"/>
<keyword evidence="2" id="KW-1185">Reference proteome</keyword>
<dbReference type="RNAct" id="A0A0G2JNJ9">
    <property type="molecule type" value="protein"/>
</dbReference>
<dbReference type="AlphaFoldDB" id="A0A0G2JNJ9"/>